<dbReference type="AlphaFoldDB" id="B9GHF1"/>
<dbReference type="HOGENOM" id="CLU_1410935_0_0_1"/>
<accession>B9GHF1</accession>
<proteinExistence type="predicted"/>
<dbReference type="Proteomes" id="UP000006729">
    <property type="component" value="Chromosome 1"/>
</dbReference>
<reference evidence="1 2" key="1">
    <citation type="journal article" date="2006" name="Science">
        <title>The genome of black cottonwood, Populus trichocarpa (Torr. &amp; Gray).</title>
        <authorList>
            <person name="Tuskan G.A."/>
            <person name="Difazio S."/>
            <person name="Jansson S."/>
            <person name="Bohlmann J."/>
            <person name="Grigoriev I."/>
            <person name="Hellsten U."/>
            <person name="Putnam N."/>
            <person name="Ralph S."/>
            <person name="Rombauts S."/>
            <person name="Salamov A."/>
            <person name="Schein J."/>
            <person name="Sterck L."/>
            <person name="Aerts A."/>
            <person name="Bhalerao R.R."/>
            <person name="Bhalerao R.P."/>
            <person name="Blaudez D."/>
            <person name="Boerjan W."/>
            <person name="Brun A."/>
            <person name="Brunner A."/>
            <person name="Busov V."/>
            <person name="Campbell M."/>
            <person name="Carlson J."/>
            <person name="Chalot M."/>
            <person name="Chapman J."/>
            <person name="Chen G.L."/>
            <person name="Cooper D."/>
            <person name="Coutinho P.M."/>
            <person name="Couturier J."/>
            <person name="Covert S."/>
            <person name="Cronk Q."/>
            <person name="Cunningham R."/>
            <person name="Davis J."/>
            <person name="Degroeve S."/>
            <person name="Dejardin A."/>
            <person name="Depamphilis C."/>
            <person name="Detter J."/>
            <person name="Dirks B."/>
            <person name="Dubchak I."/>
            <person name="Duplessis S."/>
            <person name="Ehlting J."/>
            <person name="Ellis B."/>
            <person name="Gendler K."/>
            <person name="Goodstein D."/>
            <person name="Gribskov M."/>
            <person name="Grimwood J."/>
            <person name="Groover A."/>
            <person name="Gunter L."/>
            <person name="Hamberger B."/>
            <person name="Heinze B."/>
            <person name="Helariutta Y."/>
            <person name="Henrissat B."/>
            <person name="Holligan D."/>
            <person name="Holt R."/>
            <person name="Huang W."/>
            <person name="Islam-Faridi N."/>
            <person name="Jones S."/>
            <person name="Jones-Rhoades M."/>
            <person name="Jorgensen R."/>
            <person name="Joshi C."/>
            <person name="Kangasjarvi J."/>
            <person name="Karlsson J."/>
            <person name="Kelleher C."/>
            <person name="Kirkpatrick R."/>
            <person name="Kirst M."/>
            <person name="Kohler A."/>
            <person name="Kalluri U."/>
            <person name="Larimer F."/>
            <person name="Leebens-Mack J."/>
            <person name="Leple J.C."/>
            <person name="Locascio P."/>
            <person name="Lou Y."/>
            <person name="Lucas S."/>
            <person name="Martin F."/>
            <person name="Montanini B."/>
            <person name="Napoli C."/>
            <person name="Nelson D.R."/>
            <person name="Nelson C."/>
            <person name="Nieminen K."/>
            <person name="Nilsson O."/>
            <person name="Pereda V."/>
            <person name="Peter G."/>
            <person name="Philippe R."/>
            <person name="Pilate G."/>
            <person name="Poliakov A."/>
            <person name="Razumovskaya J."/>
            <person name="Richardson P."/>
            <person name="Rinaldi C."/>
            <person name="Ritland K."/>
            <person name="Rouze P."/>
            <person name="Ryaboy D."/>
            <person name="Schmutz J."/>
            <person name="Schrader J."/>
            <person name="Segerman B."/>
            <person name="Shin H."/>
            <person name="Siddiqui A."/>
            <person name="Sterky F."/>
            <person name="Terry A."/>
            <person name="Tsai C.J."/>
            <person name="Uberbacher E."/>
            <person name="Unneberg P."/>
            <person name="Vahala J."/>
            <person name="Wall K."/>
            <person name="Wessler S."/>
            <person name="Yang G."/>
            <person name="Yin T."/>
            <person name="Douglas C."/>
            <person name="Marra M."/>
            <person name="Sandberg G."/>
            <person name="Van de Peer Y."/>
            <person name="Rokhsar D."/>
        </authorList>
    </citation>
    <scope>NUCLEOTIDE SEQUENCE [LARGE SCALE GENOMIC DNA]</scope>
    <source>
        <strain evidence="2">cv. Nisqually</strain>
    </source>
</reference>
<evidence type="ECO:0000313" key="1">
    <source>
        <dbReference type="EMBL" id="PNT58968.1"/>
    </source>
</evidence>
<name>B9GHF1_POPTR</name>
<dbReference type="InterPro" id="IPR036770">
    <property type="entry name" value="Ankyrin_rpt-contain_sf"/>
</dbReference>
<gene>
    <name evidence="1" type="ORF">POPTR_001G382900</name>
</gene>
<dbReference type="PANTHER" id="PTHR24177:SF292">
    <property type="entry name" value="ANKYRIN REPEAT FAMILY PROTEIN-RELATED"/>
    <property type="match status" value="1"/>
</dbReference>
<dbReference type="EMBL" id="CM009290">
    <property type="protein sequence ID" value="PNT58968.1"/>
    <property type="molecule type" value="Genomic_DNA"/>
</dbReference>
<organism evidence="1 2">
    <name type="scientific">Populus trichocarpa</name>
    <name type="common">Western balsam poplar</name>
    <name type="synonym">Populus balsamifera subsp. trichocarpa</name>
    <dbReference type="NCBI Taxonomy" id="3694"/>
    <lineage>
        <taxon>Eukaryota</taxon>
        <taxon>Viridiplantae</taxon>
        <taxon>Streptophyta</taxon>
        <taxon>Embryophyta</taxon>
        <taxon>Tracheophyta</taxon>
        <taxon>Spermatophyta</taxon>
        <taxon>Magnoliopsida</taxon>
        <taxon>eudicotyledons</taxon>
        <taxon>Gunneridae</taxon>
        <taxon>Pentapetalae</taxon>
        <taxon>rosids</taxon>
        <taxon>fabids</taxon>
        <taxon>Malpighiales</taxon>
        <taxon>Salicaceae</taxon>
        <taxon>Saliceae</taxon>
        <taxon>Populus</taxon>
    </lineage>
</organism>
<evidence type="ECO:0008006" key="3">
    <source>
        <dbReference type="Google" id="ProtNLM"/>
    </source>
</evidence>
<dbReference type="STRING" id="3694.B9GHF1"/>
<sequence>MEEIDVHLPVVPQEQDISEITGADTETIVPQEKLTLENEVGTSTPLRYEDLTEHNYDAISSLSISQTPLEGRKAGNFQFLAELISSYPDLIWETDEEKQSMFHIAVLHRHASLFNLIYELGSMKDVITAYKDHMGNNMLHLVAKLPDQNRLNMVSGAALQMQRELVWFKVHTTLSKIDLHVFTIPLEIFSRFD</sequence>
<protein>
    <recommendedName>
        <fullName evidence="3">PGG domain-containing protein</fullName>
    </recommendedName>
</protein>
<keyword evidence="2" id="KW-1185">Reference proteome</keyword>
<evidence type="ECO:0000313" key="2">
    <source>
        <dbReference type="Proteomes" id="UP000006729"/>
    </source>
</evidence>
<dbReference type="InParanoid" id="B9GHF1"/>
<dbReference type="Gene3D" id="1.25.40.20">
    <property type="entry name" value="Ankyrin repeat-containing domain"/>
    <property type="match status" value="1"/>
</dbReference>
<dbReference type="PANTHER" id="PTHR24177">
    <property type="entry name" value="CASKIN"/>
    <property type="match status" value="1"/>
</dbReference>
<dbReference type="eggNOG" id="KOG0504">
    <property type="taxonomic scope" value="Eukaryota"/>
</dbReference>